<dbReference type="EMBL" id="JBJDQH010000013">
    <property type="protein sequence ID" value="MFK4270345.1"/>
    <property type="molecule type" value="Genomic_DNA"/>
</dbReference>
<dbReference type="PANTHER" id="PTHR43792">
    <property type="entry name" value="GNAT FAMILY, PUTATIVE (AFU_ORTHOLOGUE AFUA_3G00765)-RELATED-RELATED"/>
    <property type="match status" value="1"/>
</dbReference>
<dbReference type="InterPro" id="IPR051531">
    <property type="entry name" value="N-acetyltransferase"/>
</dbReference>
<protein>
    <submittedName>
        <fullName evidence="2">GNAT family N-acetyltransferase</fullName>
        <ecNumber evidence="2">2.3.-.-</ecNumber>
    </submittedName>
</protein>
<dbReference type="PANTHER" id="PTHR43792:SF1">
    <property type="entry name" value="N-ACETYLTRANSFERASE DOMAIN-CONTAINING PROTEIN"/>
    <property type="match status" value="1"/>
</dbReference>
<evidence type="ECO:0000313" key="3">
    <source>
        <dbReference type="Proteomes" id="UP001620295"/>
    </source>
</evidence>
<keyword evidence="2" id="KW-0808">Transferase</keyword>
<keyword evidence="2" id="KW-0012">Acyltransferase</keyword>
<feature type="domain" description="N-acetyltransferase" evidence="1">
    <location>
        <begin position="9"/>
        <end position="176"/>
    </location>
</feature>
<comment type="caution">
    <text evidence="2">The sequence shown here is derived from an EMBL/GenBank/DDBJ whole genome shotgun (WGS) entry which is preliminary data.</text>
</comment>
<accession>A0ABW8LZ95</accession>
<dbReference type="EC" id="2.3.-.-" evidence="2"/>
<dbReference type="SUPFAM" id="SSF55729">
    <property type="entry name" value="Acyl-CoA N-acyltransferases (Nat)"/>
    <property type="match status" value="1"/>
</dbReference>
<dbReference type="RefSeq" id="WP_358706987.1">
    <property type="nucleotide sequence ID" value="NZ_JBFACG010000035.1"/>
</dbReference>
<dbReference type="Proteomes" id="UP001620295">
    <property type="component" value="Unassembled WGS sequence"/>
</dbReference>
<evidence type="ECO:0000313" key="2">
    <source>
        <dbReference type="EMBL" id="MFK4270345.1"/>
    </source>
</evidence>
<keyword evidence="3" id="KW-1185">Reference proteome</keyword>
<gene>
    <name evidence="2" type="ORF">ACI2L5_36215</name>
</gene>
<name>A0ABW8LZ95_9ACTN</name>
<dbReference type="PROSITE" id="PS51186">
    <property type="entry name" value="GNAT"/>
    <property type="match status" value="1"/>
</dbReference>
<dbReference type="Gene3D" id="3.40.630.30">
    <property type="match status" value="1"/>
</dbReference>
<organism evidence="2 3">
    <name type="scientific">Streptomyces milbemycinicus</name>
    <dbReference type="NCBI Taxonomy" id="476552"/>
    <lineage>
        <taxon>Bacteria</taxon>
        <taxon>Bacillati</taxon>
        <taxon>Actinomycetota</taxon>
        <taxon>Actinomycetes</taxon>
        <taxon>Kitasatosporales</taxon>
        <taxon>Streptomycetaceae</taxon>
        <taxon>Streptomyces</taxon>
    </lineage>
</organism>
<proteinExistence type="predicted"/>
<dbReference type="Pfam" id="PF13302">
    <property type="entry name" value="Acetyltransf_3"/>
    <property type="match status" value="1"/>
</dbReference>
<reference evidence="2 3" key="1">
    <citation type="submission" date="2024-11" db="EMBL/GenBank/DDBJ databases">
        <title>The Natural Products Discovery Center: Release of the First 8490 Sequenced Strains for Exploring Actinobacteria Biosynthetic Diversity.</title>
        <authorList>
            <person name="Kalkreuter E."/>
            <person name="Kautsar S.A."/>
            <person name="Yang D."/>
            <person name="Bader C.D."/>
            <person name="Teijaro C.N."/>
            <person name="Fluegel L."/>
            <person name="Davis C.M."/>
            <person name="Simpson J.R."/>
            <person name="Lauterbach L."/>
            <person name="Steele A.D."/>
            <person name="Gui C."/>
            <person name="Meng S."/>
            <person name="Li G."/>
            <person name="Viehrig K."/>
            <person name="Ye F."/>
            <person name="Su P."/>
            <person name="Kiefer A.F."/>
            <person name="Nichols A."/>
            <person name="Cepeda A.J."/>
            <person name="Yan W."/>
            <person name="Fan B."/>
            <person name="Jiang Y."/>
            <person name="Adhikari A."/>
            <person name="Zheng C.-J."/>
            <person name="Schuster L."/>
            <person name="Cowan T.M."/>
            <person name="Smanski M.J."/>
            <person name="Chevrette M.G."/>
            <person name="De Carvalho L.P.S."/>
            <person name="Shen B."/>
        </authorList>
    </citation>
    <scope>NUCLEOTIDE SEQUENCE [LARGE SCALE GENOMIC DNA]</scope>
    <source>
        <strain evidence="2 3">NPDC020863</strain>
    </source>
</reference>
<dbReference type="InterPro" id="IPR000182">
    <property type="entry name" value="GNAT_dom"/>
</dbReference>
<evidence type="ECO:0000259" key="1">
    <source>
        <dbReference type="PROSITE" id="PS51186"/>
    </source>
</evidence>
<sequence length="184" mass="20576">MSELRTDRLVLRGWRESDLAPWAAMHADPEAREHFPGTLTREQSEASVARFQADLDQRGWGWWAVEVKATGVFIGFTGLDPVDEDLPFTGVEVGWRLARPHWGHGYATEAARAALDHGFGTLGRTEILAITTATNLRSQAVMRRIGMTRDPADDFDDMTVPEGPLRRSVVYRLRSDDRRSAVSG</sequence>
<dbReference type="GO" id="GO:0016746">
    <property type="term" value="F:acyltransferase activity"/>
    <property type="evidence" value="ECO:0007669"/>
    <property type="project" value="UniProtKB-KW"/>
</dbReference>
<dbReference type="InterPro" id="IPR016181">
    <property type="entry name" value="Acyl_CoA_acyltransferase"/>
</dbReference>